<dbReference type="Proteomes" id="UP000239997">
    <property type="component" value="Unassembled WGS sequence"/>
</dbReference>
<reference evidence="1 2" key="1">
    <citation type="submission" date="2018-03" db="EMBL/GenBank/DDBJ databases">
        <title>Genomic Encyclopedia of Archaeal and Bacterial Type Strains, Phase II (KMG-II): from individual species to whole genera.</title>
        <authorList>
            <person name="Goeker M."/>
        </authorList>
    </citation>
    <scope>NUCLEOTIDE SEQUENCE [LARGE SCALE GENOMIC DNA]</scope>
    <source>
        <strain evidence="1 2">DSM 22727</strain>
    </source>
</reference>
<comment type="caution">
    <text evidence="1">The sequence shown here is derived from an EMBL/GenBank/DDBJ whole genome shotgun (WGS) entry which is preliminary data.</text>
</comment>
<gene>
    <name evidence="1" type="ORF">LY02_00987</name>
</gene>
<proteinExistence type="predicted"/>
<evidence type="ECO:0008006" key="3">
    <source>
        <dbReference type="Google" id="ProtNLM"/>
    </source>
</evidence>
<organism evidence="1 2">
    <name type="scientific">Nonlabens ulvanivorans</name>
    <name type="common">Persicivirga ulvanivorans</name>
    <dbReference type="NCBI Taxonomy" id="906888"/>
    <lineage>
        <taxon>Bacteria</taxon>
        <taxon>Pseudomonadati</taxon>
        <taxon>Bacteroidota</taxon>
        <taxon>Flavobacteriia</taxon>
        <taxon>Flavobacteriales</taxon>
        <taxon>Flavobacteriaceae</taxon>
        <taxon>Nonlabens</taxon>
    </lineage>
</organism>
<dbReference type="EMBL" id="PVNA01000002">
    <property type="protein sequence ID" value="PRX13958.1"/>
    <property type="molecule type" value="Genomic_DNA"/>
</dbReference>
<dbReference type="Pfam" id="PF18950">
    <property type="entry name" value="DUF5694"/>
    <property type="match status" value="1"/>
</dbReference>
<dbReference type="InterPro" id="IPR043749">
    <property type="entry name" value="DUF5694"/>
</dbReference>
<dbReference type="RefSeq" id="WP_051788635.1">
    <property type="nucleotide sequence ID" value="NZ_JPJI01000026.1"/>
</dbReference>
<sequence length="295" mass="34456">MKMKVFTIVSMIFAIGVCHSQSNVFIDPDSILIKNESPLKVLLVGSWHFDYPGLDAHKAESKDKINIYSDDRQKELNELLDYISKFKPTKILVESGANTGYLKYNFNEYMDKKAKLYANERSQIGMRLVDRFKLDTIYGVDAWSLLLELNDKRDTLQQIGYTDKILERHYFGGEDEISKKYSEFYNYRNVMTTKKTLLESFLYMNSEKVINRGFGAYIAGGQFESENFEGPDALSMFWMNRNLRIFKNIKDIEYEKDDRILVLFGAGHISILHWLFKCSPEYELVDFGKLDELDD</sequence>
<evidence type="ECO:0000313" key="1">
    <source>
        <dbReference type="EMBL" id="PRX13958.1"/>
    </source>
</evidence>
<protein>
    <recommendedName>
        <fullName evidence="3">Haem-binding uptake Tiki superfamily ChaN domain-containing protein</fullName>
    </recommendedName>
</protein>
<evidence type="ECO:0000313" key="2">
    <source>
        <dbReference type="Proteomes" id="UP000239997"/>
    </source>
</evidence>
<name>A0ABX5E7T3_NONUL</name>
<keyword evidence="2" id="KW-1185">Reference proteome</keyword>
<accession>A0ABX5E7T3</accession>